<dbReference type="InterPro" id="IPR017932">
    <property type="entry name" value="GATase_2_dom"/>
</dbReference>
<comment type="caution">
    <text evidence="9">The sequence shown here is derived from an EMBL/GenBank/DDBJ whole genome shotgun (WGS) entry which is preliminary data.</text>
</comment>
<keyword evidence="9" id="KW-0436">Ligase</keyword>
<dbReference type="Gene3D" id="3.40.50.620">
    <property type="entry name" value="HUPs"/>
    <property type="match status" value="1"/>
</dbReference>
<dbReference type="PANTHER" id="PTHR43284">
    <property type="entry name" value="ASPARAGINE SYNTHETASE (GLUTAMINE-HYDROLYZING)"/>
    <property type="match status" value="1"/>
</dbReference>
<evidence type="ECO:0000256" key="1">
    <source>
        <dbReference type="ARBA" id="ARBA00005187"/>
    </source>
</evidence>
<name>A0ABV7EQL0_9GAMM</name>
<evidence type="ECO:0000256" key="4">
    <source>
        <dbReference type="ARBA" id="ARBA00022741"/>
    </source>
</evidence>
<dbReference type="GO" id="GO:0004066">
    <property type="term" value="F:asparagine synthase (glutamine-hydrolyzing) activity"/>
    <property type="evidence" value="ECO:0007669"/>
    <property type="project" value="UniProtKB-EC"/>
</dbReference>
<evidence type="ECO:0000256" key="2">
    <source>
        <dbReference type="ARBA" id="ARBA00005752"/>
    </source>
</evidence>
<dbReference type="CDD" id="cd00712">
    <property type="entry name" value="AsnB"/>
    <property type="match status" value="1"/>
</dbReference>
<dbReference type="CDD" id="cd01991">
    <property type="entry name" value="Asn_synthase_B_C"/>
    <property type="match status" value="1"/>
</dbReference>
<dbReference type="InterPro" id="IPR014729">
    <property type="entry name" value="Rossmann-like_a/b/a_fold"/>
</dbReference>
<dbReference type="InterPro" id="IPR029055">
    <property type="entry name" value="Ntn_hydrolases_N"/>
</dbReference>
<dbReference type="InterPro" id="IPR006426">
    <property type="entry name" value="Asn_synth_AEB"/>
</dbReference>
<protein>
    <recommendedName>
        <fullName evidence="3">asparagine synthase (glutamine-hydrolyzing)</fullName>
        <ecNumber evidence="3">6.3.5.4</ecNumber>
    </recommendedName>
</protein>
<reference evidence="10" key="1">
    <citation type="journal article" date="2019" name="Int. J. Syst. Evol. Microbiol.">
        <title>The Global Catalogue of Microorganisms (GCM) 10K type strain sequencing project: providing services to taxonomists for standard genome sequencing and annotation.</title>
        <authorList>
            <consortium name="The Broad Institute Genomics Platform"/>
            <consortium name="The Broad Institute Genome Sequencing Center for Infectious Disease"/>
            <person name="Wu L."/>
            <person name="Ma J."/>
        </authorList>
    </citation>
    <scope>NUCLEOTIDE SEQUENCE [LARGE SCALE GENOMIC DNA]</scope>
    <source>
        <strain evidence="10">KCTC 52640</strain>
    </source>
</reference>
<evidence type="ECO:0000256" key="3">
    <source>
        <dbReference type="ARBA" id="ARBA00012737"/>
    </source>
</evidence>
<dbReference type="SUPFAM" id="SSF52402">
    <property type="entry name" value="Adenine nucleotide alpha hydrolases-like"/>
    <property type="match status" value="1"/>
</dbReference>
<dbReference type="EC" id="6.3.5.4" evidence="3"/>
<dbReference type="SUPFAM" id="SSF56235">
    <property type="entry name" value="N-terminal nucleophile aminohydrolases (Ntn hydrolases)"/>
    <property type="match status" value="1"/>
</dbReference>
<dbReference type="InterPro" id="IPR033738">
    <property type="entry name" value="AsnB_N"/>
</dbReference>
<evidence type="ECO:0000256" key="7">
    <source>
        <dbReference type="ARBA" id="ARBA00048741"/>
    </source>
</evidence>
<keyword evidence="10" id="KW-1185">Reference proteome</keyword>
<keyword evidence="4" id="KW-0547">Nucleotide-binding</keyword>
<dbReference type="Gene3D" id="3.60.20.10">
    <property type="entry name" value="Glutamine Phosphoribosylpyrophosphate, subunit 1, domain 1"/>
    <property type="match status" value="1"/>
</dbReference>
<dbReference type="RefSeq" id="WP_380690605.1">
    <property type="nucleotide sequence ID" value="NZ_JBHRSS010000006.1"/>
</dbReference>
<gene>
    <name evidence="9" type="primary">asnB</name>
    <name evidence="9" type="ORF">ACFOSU_14295</name>
</gene>
<dbReference type="EMBL" id="JBHRSS010000006">
    <property type="protein sequence ID" value="MFC3105048.1"/>
    <property type="molecule type" value="Genomic_DNA"/>
</dbReference>
<evidence type="ECO:0000256" key="6">
    <source>
        <dbReference type="ARBA" id="ARBA00022962"/>
    </source>
</evidence>
<comment type="similarity">
    <text evidence="2">Belongs to the asparagine synthetase family.</text>
</comment>
<dbReference type="InterPro" id="IPR001962">
    <property type="entry name" value="Asn_synthase"/>
</dbReference>
<dbReference type="NCBIfam" id="TIGR01536">
    <property type="entry name" value="asn_synth_AEB"/>
    <property type="match status" value="1"/>
</dbReference>
<accession>A0ABV7EQL0</accession>
<dbReference type="Proteomes" id="UP001595462">
    <property type="component" value="Unassembled WGS sequence"/>
</dbReference>
<comment type="catalytic activity">
    <reaction evidence="7">
        <text>L-aspartate + L-glutamine + ATP + H2O = L-asparagine + L-glutamate + AMP + diphosphate + H(+)</text>
        <dbReference type="Rhea" id="RHEA:12228"/>
        <dbReference type="ChEBI" id="CHEBI:15377"/>
        <dbReference type="ChEBI" id="CHEBI:15378"/>
        <dbReference type="ChEBI" id="CHEBI:29985"/>
        <dbReference type="ChEBI" id="CHEBI:29991"/>
        <dbReference type="ChEBI" id="CHEBI:30616"/>
        <dbReference type="ChEBI" id="CHEBI:33019"/>
        <dbReference type="ChEBI" id="CHEBI:58048"/>
        <dbReference type="ChEBI" id="CHEBI:58359"/>
        <dbReference type="ChEBI" id="CHEBI:456215"/>
        <dbReference type="EC" id="6.3.5.4"/>
    </reaction>
</comment>
<comment type="pathway">
    <text evidence="1">Amino-acid biosynthesis; L-asparagine biosynthesis; L-asparagine from L-aspartate (L-Gln route): step 1/1.</text>
</comment>
<evidence type="ECO:0000259" key="8">
    <source>
        <dbReference type="PROSITE" id="PS51278"/>
    </source>
</evidence>
<feature type="domain" description="Glutamine amidotransferase type-2" evidence="8">
    <location>
        <begin position="2"/>
        <end position="218"/>
    </location>
</feature>
<dbReference type="PANTHER" id="PTHR43284:SF1">
    <property type="entry name" value="ASPARAGINE SYNTHETASE"/>
    <property type="match status" value="1"/>
</dbReference>
<organism evidence="9 10">
    <name type="scientific">Salinisphaera aquimarina</name>
    <dbReference type="NCBI Taxonomy" id="2094031"/>
    <lineage>
        <taxon>Bacteria</taxon>
        <taxon>Pseudomonadati</taxon>
        <taxon>Pseudomonadota</taxon>
        <taxon>Gammaproteobacteria</taxon>
        <taxon>Salinisphaerales</taxon>
        <taxon>Salinisphaeraceae</taxon>
        <taxon>Salinisphaera</taxon>
    </lineage>
</organism>
<evidence type="ECO:0000256" key="5">
    <source>
        <dbReference type="ARBA" id="ARBA00022840"/>
    </source>
</evidence>
<keyword evidence="5" id="KW-0067">ATP-binding</keyword>
<dbReference type="Pfam" id="PF00733">
    <property type="entry name" value="Asn_synthase"/>
    <property type="match status" value="1"/>
</dbReference>
<evidence type="ECO:0000313" key="10">
    <source>
        <dbReference type="Proteomes" id="UP001595462"/>
    </source>
</evidence>
<dbReference type="PROSITE" id="PS51278">
    <property type="entry name" value="GATASE_TYPE_2"/>
    <property type="match status" value="1"/>
</dbReference>
<evidence type="ECO:0000313" key="9">
    <source>
        <dbReference type="EMBL" id="MFC3105048.1"/>
    </source>
</evidence>
<dbReference type="InterPro" id="IPR051786">
    <property type="entry name" value="ASN_synthetase/amidase"/>
</dbReference>
<proteinExistence type="inferred from homology"/>
<dbReference type="PIRSF" id="PIRSF001589">
    <property type="entry name" value="Asn_synthetase_glu-h"/>
    <property type="match status" value="1"/>
</dbReference>
<keyword evidence="6" id="KW-0315">Glutamine amidotransferase</keyword>
<dbReference type="Pfam" id="PF13537">
    <property type="entry name" value="GATase_7"/>
    <property type="match status" value="1"/>
</dbReference>
<sequence>MCGLTGWVSTHATGAGAAHLRAMIHAIRHRGPDESGEHILYAGDATPEVALGHCRLSIIDVGGGQQPMGDDDSGTWLIYNGELYNFVELREQLVALGYRFNGASDTEVVLQAYRCWGTDCVTRFRGMFALALWDGPGQRMFFARDPFGKKPLFFLRQGATLLFGSEIKSLLLFPGAPTAVNENALCDYFLYRYVPGPQTLYAGIEKLPPGSWATWQDGALQIETYYRPPDRRPRPATPQPADPVAGFLSHLEDAVAVRMVSDVPFGAFLSGGLDSSAIVALMARHSARPVQTYSVGFAEARYSELDHARRVAKHIGADHHELVLSADDLMQHLPALVKYRDAPVSETADIPIYLLSLKAGESVKMVLTGEGSDELLGGYPKHAFERYARAYQWLPPLLRSHLIAPLVRALPFRFRRIKTALANLDLADDRQRLPRWFGALSHDERDALLDLPCADERNDGATQFACSPGNSVLRRILYFDQTSWLPDNLLERGDRMTMAASIEARMPFLDERLAAYVSALPDRYRLRGHTGKWLLRQAMHELLPASIIKRPKIGFRVPVDLWFRGPMRDYLYDHLTSADSRTRHYYHRPRLDAVLSEHVDGRQNHEKLLWTMLNLELWHRHCLESAAP</sequence>